<reference evidence="15 16" key="1">
    <citation type="submission" date="2024-10" db="EMBL/GenBank/DDBJ databases">
        <title>Updated reference genomes for cyclostephanoid diatoms.</title>
        <authorList>
            <person name="Roberts W.R."/>
            <person name="Alverson A.J."/>
        </authorList>
    </citation>
    <scope>NUCLEOTIDE SEQUENCE [LARGE SCALE GENOMIC DNA]</scope>
    <source>
        <strain evidence="15 16">AJA228-03</strain>
    </source>
</reference>
<comment type="caution">
    <text evidence="15">The sequence shown here is derived from an EMBL/GenBank/DDBJ whole genome shotgun (WGS) entry which is preliminary data.</text>
</comment>
<dbReference type="PANTHER" id="PTHR31412">
    <property type="entry name" value="ZINC METALLOPROTEASE EGY1"/>
    <property type="match status" value="1"/>
</dbReference>
<feature type="transmembrane region" description="Helical" evidence="13">
    <location>
        <begin position="352"/>
        <end position="375"/>
    </location>
</feature>
<keyword evidence="10 13" id="KW-1133">Transmembrane helix</keyword>
<protein>
    <recommendedName>
        <fullName evidence="14">Peptidase M50 domain-containing protein</fullName>
    </recommendedName>
</protein>
<dbReference type="PANTHER" id="PTHR31412:SF0">
    <property type="entry name" value="ZINC METALLOPROTEASE EGY1, CHLOROPLASTIC-RELATED"/>
    <property type="match status" value="1"/>
</dbReference>
<evidence type="ECO:0000256" key="3">
    <source>
        <dbReference type="ARBA" id="ARBA00007931"/>
    </source>
</evidence>
<sequence length="641" mass="69137">MSRESLLRVIDRLHERETLGMDGQRGRISRKFEEMSFVLGDYENNNFENKRKEADRIAGLLDRILEAASIVDMDDDTGRSSTSSSLASELRARASDLRGGRDATFRRRVDALLLSTDGEEGNDQDGSVVGGGDCVIEEYARRSIDGGGEGDHRESVEGDKGKERRTRRRKEAERKMNRFVEMPPWLPSYLATYAAASIIDVPASHWRTLRTELMVDAGFVCTSWDTNDAAAVFRGRWEYSRSGADGVGGSGRRIVLGGTNANDVEGRTIGAAFSKLQERVGNHAHLRDSIRLFLVDDNEWQSSYESFSVGGSVGNQKLRRDDREGMTPLSVVIALPRDVTPERECSSAIRSLAVVSTLLTAFTTLTYAIGAYALNPTFFHAIVKENDVSAVPMCLPIFVGVLAVSAFHELGHLLAARRHGVKLGRPTPLPSLQVGTFGSITSLRSFPSTRSVLFDVAAAGPGASMLVSILLIVSGLNLTITAQSLTSLPVVPAAVMKSSFLIGQIVTIVAPAMILAPLSQPVPIHPLFLVGLAGIVMSAVNMLPIGRLDGGRACAAIFGRRVASLISFMSLIILAYYSLIGGSGIAAFWGSLLILTQQRLADVPCVNEVTGVGNLRTYMYVGGSFLALLTLLPFLGGIGPM</sequence>
<keyword evidence="9" id="KW-0809">Transit peptide</keyword>
<evidence type="ECO:0000313" key="15">
    <source>
        <dbReference type="EMBL" id="KAL3811236.1"/>
    </source>
</evidence>
<feature type="transmembrane region" description="Helical" evidence="13">
    <location>
        <begin position="395"/>
        <end position="415"/>
    </location>
</feature>
<dbReference type="GO" id="GO:0008233">
    <property type="term" value="F:peptidase activity"/>
    <property type="evidence" value="ECO:0007669"/>
    <property type="project" value="UniProtKB-KW"/>
</dbReference>
<feature type="compositionally biased region" description="Basic and acidic residues" evidence="12">
    <location>
        <begin position="144"/>
        <end position="162"/>
    </location>
</feature>
<organism evidence="15 16">
    <name type="scientific">Cyclostephanos tholiformis</name>
    <dbReference type="NCBI Taxonomy" id="382380"/>
    <lineage>
        <taxon>Eukaryota</taxon>
        <taxon>Sar</taxon>
        <taxon>Stramenopiles</taxon>
        <taxon>Ochrophyta</taxon>
        <taxon>Bacillariophyta</taxon>
        <taxon>Coscinodiscophyceae</taxon>
        <taxon>Thalassiosirophycidae</taxon>
        <taxon>Stephanodiscales</taxon>
        <taxon>Stephanodiscaceae</taxon>
        <taxon>Cyclostephanos</taxon>
    </lineage>
</organism>
<dbReference type="Pfam" id="PF02163">
    <property type="entry name" value="Peptidase_M50"/>
    <property type="match status" value="1"/>
</dbReference>
<dbReference type="InterPro" id="IPR008915">
    <property type="entry name" value="Peptidase_M50"/>
</dbReference>
<feature type="region of interest" description="Disordered" evidence="12">
    <location>
        <begin position="144"/>
        <end position="171"/>
    </location>
</feature>
<dbReference type="Proteomes" id="UP001530377">
    <property type="component" value="Unassembled WGS sequence"/>
</dbReference>
<evidence type="ECO:0000256" key="4">
    <source>
        <dbReference type="ARBA" id="ARBA00022528"/>
    </source>
</evidence>
<evidence type="ECO:0000256" key="6">
    <source>
        <dbReference type="ARBA" id="ARBA00022670"/>
    </source>
</evidence>
<dbReference type="AlphaFoldDB" id="A0ABD3RHT0"/>
<evidence type="ECO:0000256" key="1">
    <source>
        <dbReference type="ARBA" id="ARBA00004141"/>
    </source>
</evidence>
<comment type="similarity">
    <text evidence="3">Belongs to the peptidase M50B family.</text>
</comment>
<evidence type="ECO:0000259" key="14">
    <source>
        <dbReference type="Pfam" id="PF02163"/>
    </source>
</evidence>
<evidence type="ECO:0000256" key="9">
    <source>
        <dbReference type="ARBA" id="ARBA00022946"/>
    </source>
</evidence>
<evidence type="ECO:0000256" key="10">
    <source>
        <dbReference type="ARBA" id="ARBA00022989"/>
    </source>
</evidence>
<name>A0ABD3RHT0_9STRA</name>
<accession>A0ABD3RHT0</accession>
<evidence type="ECO:0000256" key="13">
    <source>
        <dbReference type="SAM" id="Phobius"/>
    </source>
</evidence>
<keyword evidence="4" id="KW-0150">Chloroplast</keyword>
<keyword evidence="11 13" id="KW-0472">Membrane</keyword>
<evidence type="ECO:0000256" key="7">
    <source>
        <dbReference type="ARBA" id="ARBA00022692"/>
    </source>
</evidence>
<feature type="transmembrane region" description="Helical" evidence="13">
    <location>
        <begin position="618"/>
        <end position="638"/>
    </location>
</feature>
<evidence type="ECO:0000256" key="2">
    <source>
        <dbReference type="ARBA" id="ARBA00004229"/>
    </source>
</evidence>
<evidence type="ECO:0000256" key="5">
    <source>
        <dbReference type="ARBA" id="ARBA00022640"/>
    </source>
</evidence>
<feature type="transmembrane region" description="Helical" evidence="13">
    <location>
        <begin position="524"/>
        <end position="544"/>
    </location>
</feature>
<dbReference type="GO" id="GO:0009507">
    <property type="term" value="C:chloroplast"/>
    <property type="evidence" value="ECO:0007669"/>
    <property type="project" value="UniProtKB-SubCell"/>
</dbReference>
<feature type="transmembrane region" description="Helical" evidence="13">
    <location>
        <begin position="565"/>
        <end position="589"/>
    </location>
</feature>
<dbReference type="EMBL" id="JALLPB020000273">
    <property type="protein sequence ID" value="KAL3811236.1"/>
    <property type="molecule type" value="Genomic_DNA"/>
</dbReference>
<keyword evidence="7 13" id="KW-0812">Transmembrane</keyword>
<evidence type="ECO:0000256" key="12">
    <source>
        <dbReference type="SAM" id="MobiDB-lite"/>
    </source>
</evidence>
<feature type="transmembrane region" description="Helical" evidence="13">
    <location>
        <begin position="458"/>
        <end position="480"/>
    </location>
</feature>
<feature type="domain" description="Peptidase M50" evidence="14">
    <location>
        <begin position="398"/>
        <end position="561"/>
    </location>
</feature>
<keyword evidence="5" id="KW-0934">Plastid</keyword>
<evidence type="ECO:0000256" key="8">
    <source>
        <dbReference type="ARBA" id="ARBA00022801"/>
    </source>
</evidence>
<comment type="subcellular location">
    <subcellularLocation>
        <location evidence="1">Membrane</location>
        <topology evidence="1">Multi-pass membrane protein</topology>
    </subcellularLocation>
    <subcellularLocation>
        <location evidence="2">Plastid</location>
        <location evidence="2">Chloroplast</location>
    </subcellularLocation>
</comment>
<dbReference type="CDD" id="cd06160">
    <property type="entry name" value="S2P-M50_like_2"/>
    <property type="match status" value="1"/>
</dbReference>
<keyword evidence="6" id="KW-0645">Protease</keyword>
<evidence type="ECO:0000313" key="16">
    <source>
        <dbReference type="Proteomes" id="UP001530377"/>
    </source>
</evidence>
<dbReference type="GO" id="GO:0016020">
    <property type="term" value="C:membrane"/>
    <property type="evidence" value="ECO:0007669"/>
    <property type="project" value="UniProtKB-SubCell"/>
</dbReference>
<dbReference type="InterPro" id="IPR044838">
    <property type="entry name" value="EGY1-like"/>
</dbReference>
<evidence type="ECO:0000256" key="11">
    <source>
        <dbReference type="ARBA" id="ARBA00023136"/>
    </source>
</evidence>
<feature type="transmembrane region" description="Helical" evidence="13">
    <location>
        <begin position="500"/>
        <end position="518"/>
    </location>
</feature>
<keyword evidence="8" id="KW-0378">Hydrolase</keyword>
<gene>
    <name evidence="15" type="ORF">ACHAXA_008995</name>
</gene>
<keyword evidence="16" id="KW-1185">Reference proteome</keyword>
<dbReference type="GO" id="GO:0006508">
    <property type="term" value="P:proteolysis"/>
    <property type="evidence" value="ECO:0007669"/>
    <property type="project" value="UniProtKB-KW"/>
</dbReference>
<proteinExistence type="inferred from homology"/>